<dbReference type="AlphaFoldDB" id="A0A5S3WPK4"/>
<reference evidence="1 2" key="1">
    <citation type="submission" date="2018-01" db="EMBL/GenBank/DDBJ databases">
        <authorList>
            <person name="Paulsen S."/>
            <person name="Gram L.K."/>
        </authorList>
    </citation>
    <scope>NUCLEOTIDE SEQUENCE [LARGE SCALE GENOMIC DNA]</scope>
    <source>
        <strain evidence="1 2">S2599</strain>
    </source>
</reference>
<organism evidence="1 2">
    <name type="scientific">Pseudoalteromonas rubra</name>
    <dbReference type="NCBI Taxonomy" id="43658"/>
    <lineage>
        <taxon>Bacteria</taxon>
        <taxon>Pseudomonadati</taxon>
        <taxon>Pseudomonadota</taxon>
        <taxon>Gammaproteobacteria</taxon>
        <taxon>Alteromonadales</taxon>
        <taxon>Pseudoalteromonadaceae</taxon>
        <taxon>Pseudoalteromonas</taxon>
    </lineage>
</organism>
<accession>A0A5S3WPK4</accession>
<dbReference type="EMBL" id="PNCJ01000067">
    <property type="protein sequence ID" value="TMP30299.1"/>
    <property type="molecule type" value="Genomic_DNA"/>
</dbReference>
<protein>
    <submittedName>
        <fullName evidence="1">Uncharacterized protein</fullName>
    </submittedName>
</protein>
<gene>
    <name evidence="1" type="ORF">CWB98_23265</name>
</gene>
<proteinExistence type="predicted"/>
<sequence length="420" mass="45121">MSSVPRYLAHAGAGCILGVATSEAGQASGGGSESCLTGAGGAVVGELVADTYKAKKLDEFYQKEAQRAKLLSDAGYSDAEIEAFYKSEGAQRYFNKEMAKLTAVGVDLAKLGGATAALIANSDVNLAAMTAENAAQHNCLFLIPLGLMVLKGIDIALTANELYEIYDTMGKNPEQGQEMLEEWLIEQAAGGIIGKAIPGFKTFEEMLDYLKRNDVLSAKMLKDIEDNIASGKQGTPSSDINVVNVVDNRLNLGDVTGEFDFITKVKASHVGKYNDGFYGEQVAKQILEESTGLPFKDIIRNGSNNGPDLPAIDRGNKTIWVVEVKSSIRGDFPDPDDLDLYNRTEKWMRDAAKGKIANKDVSPEAKEYAKEIVDLMDNHGFSLTPMFAKVNVPRPVTKDNAPDPSQIGVATVTLVPVGKP</sequence>
<evidence type="ECO:0000313" key="1">
    <source>
        <dbReference type="EMBL" id="TMP30299.1"/>
    </source>
</evidence>
<name>A0A5S3WPK4_9GAMM</name>
<evidence type="ECO:0000313" key="2">
    <source>
        <dbReference type="Proteomes" id="UP000306719"/>
    </source>
</evidence>
<reference evidence="2" key="2">
    <citation type="submission" date="2019-06" db="EMBL/GenBank/DDBJ databases">
        <title>Co-occurence of chitin degradation, pigmentation and bioactivity in marine Pseudoalteromonas.</title>
        <authorList>
            <person name="Sonnenschein E.C."/>
            <person name="Bech P.K."/>
        </authorList>
    </citation>
    <scope>NUCLEOTIDE SEQUENCE [LARGE SCALE GENOMIC DNA]</scope>
    <source>
        <strain evidence="2">S2599</strain>
    </source>
</reference>
<dbReference type="Proteomes" id="UP000306719">
    <property type="component" value="Unassembled WGS sequence"/>
</dbReference>
<comment type="caution">
    <text evidence="1">The sequence shown here is derived from an EMBL/GenBank/DDBJ whole genome shotgun (WGS) entry which is preliminary data.</text>
</comment>